<dbReference type="InterPro" id="IPR014710">
    <property type="entry name" value="RmlC-like_jellyroll"/>
</dbReference>
<dbReference type="PROSITE" id="PS50042">
    <property type="entry name" value="CNMP_BINDING_3"/>
    <property type="match status" value="1"/>
</dbReference>
<name>A0A1B9Y1M6_9FLAO</name>
<proteinExistence type="predicted"/>
<dbReference type="Pfam" id="PF00027">
    <property type="entry name" value="cNMP_binding"/>
    <property type="match status" value="1"/>
</dbReference>
<reference evidence="2 3" key="1">
    <citation type="submission" date="2016-06" db="EMBL/GenBank/DDBJ databases">
        <title>Draft Genome Sequence of Tenacibaculum soleae UCD-KL19.</title>
        <authorList>
            <person name="Eisen J.A."/>
            <person name="Coil D.A."/>
            <person name="Lujan K.M."/>
        </authorList>
    </citation>
    <scope>NUCLEOTIDE SEQUENCE [LARGE SCALE GENOMIC DNA]</scope>
    <source>
        <strain evidence="2 3">UCD-KL19</strain>
    </source>
</reference>
<evidence type="ECO:0000259" key="1">
    <source>
        <dbReference type="PROSITE" id="PS50042"/>
    </source>
</evidence>
<dbReference type="AlphaFoldDB" id="A0A1B9Y1M6"/>
<dbReference type="STRING" id="447689.BA195_03165"/>
<gene>
    <name evidence="2" type="ORF">BA195_03165</name>
</gene>
<accession>A0A1B9Y1M6</accession>
<dbReference type="InterPro" id="IPR018490">
    <property type="entry name" value="cNMP-bd_dom_sf"/>
</dbReference>
<dbReference type="CDD" id="cd00038">
    <property type="entry name" value="CAP_ED"/>
    <property type="match status" value="1"/>
</dbReference>
<dbReference type="Gene3D" id="2.60.120.10">
    <property type="entry name" value="Jelly Rolls"/>
    <property type="match status" value="1"/>
</dbReference>
<protein>
    <submittedName>
        <fullName evidence="2">cAMP-binding protein</fullName>
    </submittedName>
</protein>
<dbReference type="EMBL" id="MAKX01000001">
    <property type="protein sequence ID" value="OCK43718.1"/>
    <property type="molecule type" value="Genomic_DNA"/>
</dbReference>
<dbReference type="InterPro" id="IPR000595">
    <property type="entry name" value="cNMP-bd_dom"/>
</dbReference>
<sequence>MNSEKILNEVEKIYAPLSAVCKQDFIHNSKIKTFKRGEIIVREGQYAEKAYLIIEGCARAYYLKDGKDISDWFAFENQFMASIVSLFSDNPSPHYIEFIEDATVIEFSKNTMTLLSKKHHDFERFISKVVTETMLGLCERLYTIQFNKANERYNHLITIHPTITNRIPLTHIASYLGITLETLSRIRNPKNRT</sequence>
<comment type="caution">
    <text evidence="2">The sequence shown here is derived from an EMBL/GenBank/DDBJ whole genome shotgun (WGS) entry which is preliminary data.</text>
</comment>
<dbReference type="Proteomes" id="UP000093186">
    <property type="component" value="Unassembled WGS sequence"/>
</dbReference>
<dbReference type="SUPFAM" id="SSF51206">
    <property type="entry name" value="cAMP-binding domain-like"/>
    <property type="match status" value="1"/>
</dbReference>
<evidence type="ECO:0000313" key="2">
    <source>
        <dbReference type="EMBL" id="OCK43718.1"/>
    </source>
</evidence>
<feature type="domain" description="Cyclic nucleotide-binding" evidence="1">
    <location>
        <begin position="13"/>
        <end position="115"/>
    </location>
</feature>
<organism evidence="2 3">
    <name type="scientific">Tenacibaculum soleae</name>
    <dbReference type="NCBI Taxonomy" id="447689"/>
    <lineage>
        <taxon>Bacteria</taxon>
        <taxon>Pseudomonadati</taxon>
        <taxon>Bacteroidota</taxon>
        <taxon>Flavobacteriia</taxon>
        <taxon>Flavobacteriales</taxon>
        <taxon>Flavobacteriaceae</taxon>
        <taxon>Tenacibaculum</taxon>
    </lineage>
</organism>
<evidence type="ECO:0000313" key="3">
    <source>
        <dbReference type="Proteomes" id="UP000093186"/>
    </source>
</evidence>
<keyword evidence="3" id="KW-1185">Reference proteome</keyword>
<dbReference type="RefSeq" id="WP_068702363.1">
    <property type="nucleotide sequence ID" value="NZ_JAUOSG010000015.1"/>
</dbReference>
<dbReference type="OrthoDB" id="680421at2"/>